<gene>
    <name evidence="1" type="ORF">NCTC11544_03107</name>
</gene>
<dbReference type="AlphaFoldDB" id="A0A379ZY12"/>
<name>A0A379ZY12_9GAMM</name>
<proteinExistence type="predicted"/>
<organism evidence="1 2">
    <name type="scientific">Serratia quinivorans</name>
    <dbReference type="NCBI Taxonomy" id="137545"/>
    <lineage>
        <taxon>Bacteria</taxon>
        <taxon>Pseudomonadati</taxon>
        <taxon>Pseudomonadota</taxon>
        <taxon>Gammaproteobacteria</taxon>
        <taxon>Enterobacterales</taxon>
        <taxon>Yersiniaceae</taxon>
        <taxon>Serratia</taxon>
    </lineage>
</organism>
<accession>A0A379ZY12</accession>
<dbReference type="EMBL" id="UGYN01000002">
    <property type="protein sequence ID" value="SUI70125.1"/>
    <property type="molecule type" value="Genomic_DNA"/>
</dbReference>
<sequence length="36" mass="4141">MSSTEMYTQVFALNVAARHRVQLSMPETEAMLKGRR</sequence>
<evidence type="ECO:0000313" key="1">
    <source>
        <dbReference type="EMBL" id="SUI70125.1"/>
    </source>
</evidence>
<dbReference type="Proteomes" id="UP000255529">
    <property type="component" value="Unassembled WGS sequence"/>
</dbReference>
<protein>
    <submittedName>
        <fullName evidence="1">Uncharacterized protein</fullName>
    </submittedName>
</protein>
<reference evidence="1 2" key="1">
    <citation type="submission" date="2018-06" db="EMBL/GenBank/DDBJ databases">
        <authorList>
            <consortium name="Pathogen Informatics"/>
            <person name="Doyle S."/>
        </authorList>
    </citation>
    <scope>NUCLEOTIDE SEQUENCE [LARGE SCALE GENOMIC DNA]</scope>
    <source>
        <strain evidence="1 2">NCTC11544</strain>
    </source>
</reference>
<evidence type="ECO:0000313" key="2">
    <source>
        <dbReference type="Proteomes" id="UP000255529"/>
    </source>
</evidence>